<name>A0A6J5L7F6_9CAUD</name>
<feature type="region of interest" description="Disordered" evidence="1">
    <location>
        <begin position="1"/>
        <end position="27"/>
    </location>
</feature>
<feature type="compositionally biased region" description="Polar residues" evidence="1">
    <location>
        <begin position="1"/>
        <end position="20"/>
    </location>
</feature>
<gene>
    <name evidence="2" type="ORF">UFOVP116_401</name>
</gene>
<accession>A0A6J5L7F6</accession>
<evidence type="ECO:0000313" key="2">
    <source>
        <dbReference type="EMBL" id="CAB4130351.1"/>
    </source>
</evidence>
<dbReference type="EMBL" id="LR796237">
    <property type="protein sequence ID" value="CAB4130351.1"/>
    <property type="molecule type" value="Genomic_DNA"/>
</dbReference>
<reference evidence="2" key="1">
    <citation type="submission" date="2020-04" db="EMBL/GenBank/DDBJ databases">
        <authorList>
            <person name="Chiriac C."/>
            <person name="Salcher M."/>
            <person name="Ghai R."/>
            <person name="Kavagutti S V."/>
        </authorList>
    </citation>
    <scope>NUCLEOTIDE SEQUENCE</scope>
</reference>
<protein>
    <submittedName>
        <fullName evidence="2">Uncharacterized protein</fullName>
    </submittedName>
</protein>
<sequence>MNTVDQLEQTEQFDNQTVDSTDPDEESGVLVDSKLKIFDPMTTEVFFEGRA</sequence>
<proteinExistence type="predicted"/>
<organism evidence="2">
    <name type="scientific">uncultured Caudovirales phage</name>
    <dbReference type="NCBI Taxonomy" id="2100421"/>
    <lineage>
        <taxon>Viruses</taxon>
        <taxon>Duplodnaviria</taxon>
        <taxon>Heunggongvirae</taxon>
        <taxon>Uroviricota</taxon>
        <taxon>Caudoviricetes</taxon>
        <taxon>Peduoviridae</taxon>
        <taxon>Maltschvirus</taxon>
        <taxon>Maltschvirus maltsch</taxon>
    </lineage>
</organism>
<evidence type="ECO:0000256" key="1">
    <source>
        <dbReference type="SAM" id="MobiDB-lite"/>
    </source>
</evidence>